<comment type="caution">
    <text evidence="1">The sequence shown here is derived from an EMBL/GenBank/DDBJ whole genome shotgun (WGS) entry which is preliminary data.</text>
</comment>
<reference evidence="1" key="1">
    <citation type="submission" date="2020-06" db="EMBL/GenBank/DDBJ databases">
        <authorList>
            <person name="Dong N."/>
        </authorList>
    </citation>
    <scope>NUCLEOTIDE SEQUENCE</scope>
    <source>
        <strain evidence="1">R1692</strain>
    </source>
</reference>
<dbReference type="InterPro" id="IPR023393">
    <property type="entry name" value="START-like_dom_sf"/>
</dbReference>
<dbReference type="RefSeq" id="WP_149526346.1">
    <property type="nucleotide sequence ID" value="NZ_CP030848.1"/>
</dbReference>
<sequence length="151" mass="17371">MKTLYFKETIDASPSKVHNLMLSKKSYEEWTKPFSPTSTFQGDWSSGSKIFFVSTDEDKKDMGMIARVETNIPGEIVIIRHIGILSDQGELYEGEHVDPWKNSLEIYRFKAVGNQTEVLCSLEVDNDEYEEMFAAMWPNAMKVLKDICERS</sequence>
<proteinExistence type="predicted"/>
<dbReference type="Proteomes" id="UP001170954">
    <property type="component" value="Unassembled WGS sequence"/>
</dbReference>
<gene>
    <name evidence="1" type="ORF">HX018_04555</name>
</gene>
<dbReference type="Gene3D" id="3.30.530.20">
    <property type="match status" value="1"/>
</dbReference>
<accession>A0ABT7NJW5</accession>
<organism evidence="1 2">
    <name type="scientific">Sphingobacterium hotanense</name>
    <dbReference type="NCBI Taxonomy" id="649196"/>
    <lineage>
        <taxon>Bacteria</taxon>
        <taxon>Pseudomonadati</taxon>
        <taxon>Bacteroidota</taxon>
        <taxon>Sphingobacteriia</taxon>
        <taxon>Sphingobacteriales</taxon>
        <taxon>Sphingobacteriaceae</taxon>
        <taxon>Sphingobacterium</taxon>
    </lineage>
</organism>
<evidence type="ECO:0000313" key="2">
    <source>
        <dbReference type="Proteomes" id="UP001170954"/>
    </source>
</evidence>
<protein>
    <submittedName>
        <fullName evidence="1">SRPBCC domain-containing protein</fullName>
    </submittedName>
</protein>
<dbReference type="CDD" id="cd07814">
    <property type="entry name" value="SRPBCC_CalC_Aha1-like"/>
    <property type="match status" value="1"/>
</dbReference>
<dbReference type="EMBL" id="JACAGK010000009">
    <property type="protein sequence ID" value="MDM1047512.1"/>
    <property type="molecule type" value="Genomic_DNA"/>
</dbReference>
<keyword evidence="2" id="KW-1185">Reference proteome</keyword>
<dbReference type="SUPFAM" id="SSF55961">
    <property type="entry name" value="Bet v1-like"/>
    <property type="match status" value="1"/>
</dbReference>
<reference evidence="1" key="2">
    <citation type="journal article" date="2022" name="Sci. Total Environ.">
        <title>Prevalence, transmission, and molecular epidemiology of tet(X)-positive bacteria among humans, animals, and environmental niches in China: An epidemiological, and genomic-based study.</title>
        <authorList>
            <person name="Dong N."/>
            <person name="Zeng Y."/>
            <person name="Cai C."/>
            <person name="Sun C."/>
            <person name="Lu J."/>
            <person name="Liu C."/>
            <person name="Zhou H."/>
            <person name="Sun Q."/>
            <person name="Shu L."/>
            <person name="Wang H."/>
            <person name="Wang Y."/>
            <person name="Wang S."/>
            <person name="Wu C."/>
            <person name="Chan E.W."/>
            <person name="Chen G."/>
            <person name="Shen Z."/>
            <person name="Chen S."/>
            <person name="Zhang R."/>
        </authorList>
    </citation>
    <scope>NUCLEOTIDE SEQUENCE</scope>
    <source>
        <strain evidence="1">R1692</strain>
    </source>
</reference>
<name>A0ABT7NJW5_9SPHI</name>
<evidence type="ECO:0000313" key="1">
    <source>
        <dbReference type="EMBL" id="MDM1047512.1"/>
    </source>
</evidence>